<reference evidence="1 2" key="1">
    <citation type="submission" date="2017-12" db="EMBL/GenBank/DDBJ databases">
        <title>Gene loss provides genomic basis for host adaptation in cereal stripe rust fungi.</title>
        <authorList>
            <person name="Xia C."/>
        </authorList>
    </citation>
    <scope>NUCLEOTIDE SEQUENCE [LARGE SCALE GENOMIC DNA]</scope>
    <source>
        <strain evidence="1 2">93TX-2</strain>
    </source>
</reference>
<organism evidence="1 2">
    <name type="scientific">Puccinia striiformis</name>
    <dbReference type="NCBI Taxonomy" id="27350"/>
    <lineage>
        <taxon>Eukaryota</taxon>
        <taxon>Fungi</taxon>
        <taxon>Dikarya</taxon>
        <taxon>Basidiomycota</taxon>
        <taxon>Pucciniomycotina</taxon>
        <taxon>Pucciniomycetes</taxon>
        <taxon>Pucciniales</taxon>
        <taxon>Pucciniaceae</taxon>
        <taxon>Puccinia</taxon>
    </lineage>
</organism>
<protein>
    <submittedName>
        <fullName evidence="1">Uncharacterized protein</fullName>
    </submittedName>
</protein>
<name>A0A2S4UFB1_9BASI</name>
<accession>A0A2S4UFB1</accession>
<gene>
    <name evidence="1" type="ORF">PSHT_15350</name>
</gene>
<dbReference type="EMBL" id="PKSM01000388">
    <property type="protein sequence ID" value="POV96015.1"/>
    <property type="molecule type" value="Genomic_DNA"/>
</dbReference>
<dbReference type="VEuPathDB" id="FungiDB:PSHT_15350"/>
<keyword evidence="2" id="KW-1185">Reference proteome</keyword>
<dbReference type="VEuPathDB" id="FungiDB:PSTT_16197"/>
<dbReference type="Proteomes" id="UP000238274">
    <property type="component" value="Unassembled WGS sequence"/>
</dbReference>
<evidence type="ECO:0000313" key="1">
    <source>
        <dbReference type="EMBL" id="POV96015.1"/>
    </source>
</evidence>
<sequence>MAMGPTSCTLPTITGSPESVAHLHRTRNRSMQRLAKGVLIWNLRRLMLLQDDTETSPIVMPPLIRPTLGLAEDIQTDQAELLECIQRNIECIERINVKWCSHRRALFLLHEALHFVQGVHSSLENCRQSLRLYPWGLHFANEIANSSGRRRFKAELARGLGIIQAKNLDSHSQLATGLDMHDNALLQM</sequence>
<reference evidence="2" key="2">
    <citation type="journal article" date="2018" name="BMC Genomics">
        <title>Genomic insights into host adaptation between the wheat stripe rust pathogen (Puccinia striiformis f. sp. tritici) and the barley stripe rust pathogen (Puccinia striiformis f. sp. hordei).</title>
        <authorList>
            <person name="Xia C."/>
            <person name="Wang M."/>
            <person name="Yin C."/>
            <person name="Cornejo O.E."/>
            <person name="Hulbert S.H."/>
            <person name="Chen X."/>
        </authorList>
    </citation>
    <scope>NUCLEOTIDE SEQUENCE [LARGE SCALE GENOMIC DNA]</scope>
    <source>
        <strain evidence="2">93TX-2</strain>
    </source>
</reference>
<evidence type="ECO:0000313" key="2">
    <source>
        <dbReference type="Proteomes" id="UP000238274"/>
    </source>
</evidence>
<dbReference type="AlphaFoldDB" id="A0A2S4UFB1"/>
<proteinExistence type="predicted"/>
<comment type="caution">
    <text evidence="1">The sequence shown here is derived from an EMBL/GenBank/DDBJ whole genome shotgun (WGS) entry which is preliminary data.</text>
</comment>
<reference evidence="2" key="3">
    <citation type="journal article" date="2018" name="Mol. Plant Microbe Interact.">
        <title>Genome sequence resources for the wheat stripe rust pathogen (Puccinia striiformis f. sp. tritici) and the barley stripe rust pathogen (Puccinia striiformis f. sp. hordei).</title>
        <authorList>
            <person name="Xia C."/>
            <person name="Wang M."/>
            <person name="Yin C."/>
            <person name="Cornejo O.E."/>
            <person name="Hulbert S.H."/>
            <person name="Chen X."/>
        </authorList>
    </citation>
    <scope>NUCLEOTIDE SEQUENCE [LARGE SCALE GENOMIC DNA]</scope>
    <source>
        <strain evidence="2">93TX-2</strain>
    </source>
</reference>